<comment type="caution">
    <text evidence="1">The sequence shown here is derived from an EMBL/GenBank/DDBJ whole genome shotgun (WGS) entry which is preliminary data.</text>
</comment>
<dbReference type="AlphaFoldDB" id="A0A8J2Z3R2"/>
<name>A0A8J2Z3R2_9GAMM</name>
<dbReference type="RefSeq" id="WP_117002088.1">
    <property type="nucleotide sequence ID" value="NZ_BMJS01000005.1"/>
</dbReference>
<evidence type="ECO:0000313" key="2">
    <source>
        <dbReference type="Proteomes" id="UP000636949"/>
    </source>
</evidence>
<dbReference type="EMBL" id="BMJS01000005">
    <property type="protein sequence ID" value="GGF92619.1"/>
    <property type="molecule type" value="Genomic_DNA"/>
</dbReference>
<organism evidence="1 2">
    <name type="scientific">Cysteiniphilum litorale</name>
    <dbReference type="NCBI Taxonomy" id="2056700"/>
    <lineage>
        <taxon>Bacteria</taxon>
        <taxon>Pseudomonadati</taxon>
        <taxon>Pseudomonadota</taxon>
        <taxon>Gammaproteobacteria</taxon>
        <taxon>Thiotrichales</taxon>
        <taxon>Fastidiosibacteraceae</taxon>
        <taxon>Cysteiniphilum</taxon>
    </lineage>
</organism>
<sequence>MHCVSNKVKRHLQLSEVAVDACLQNYITCVQRCYEISGLSIDHNWKQYIECSVKYTNGHISPVRFVAYIDSSTLQRNTQTILTYIDEVEELSSYKDEIEELLSILGNNVDNNKFCLGIEKTKSGYQHKIYFYLPKQIDQSMAKLLEQLGVNVAFCTVNNYAQAIGFTLNKVSEKNTEISAKGYRVFTDFDTLNHFLKGRVTKNQLAILKQGNYVELIEKEGGQRNYVHINPKSDQQLLRLLNSRQIDALYKRYITPEFMGNTYISCWLDDLNDGEAINEFTLYY</sequence>
<keyword evidence="2" id="KW-1185">Reference proteome</keyword>
<evidence type="ECO:0000313" key="1">
    <source>
        <dbReference type="EMBL" id="GGF92619.1"/>
    </source>
</evidence>
<reference evidence="1" key="2">
    <citation type="submission" date="2020-09" db="EMBL/GenBank/DDBJ databases">
        <authorList>
            <person name="Sun Q."/>
            <person name="Zhou Y."/>
        </authorList>
    </citation>
    <scope>NUCLEOTIDE SEQUENCE</scope>
    <source>
        <strain evidence="1">CGMCC 1.15758</strain>
    </source>
</reference>
<gene>
    <name evidence="1" type="ORF">GCM10010995_07220</name>
</gene>
<proteinExistence type="predicted"/>
<reference evidence="1" key="1">
    <citation type="journal article" date="2014" name="Int. J. Syst. Evol. Microbiol.">
        <title>Complete genome sequence of Corynebacterium casei LMG S-19264T (=DSM 44701T), isolated from a smear-ripened cheese.</title>
        <authorList>
            <consortium name="US DOE Joint Genome Institute (JGI-PGF)"/>
            <person name="Walter F."/>
            <person name="Albersmeier A."/>
            <person name="Kalinowski J."/>
            <person name="Ruckert C."/>
        </authorList>
    </citation>
    <scope>NUCLEOTIDE SEQUENCE</scope>
    <source>
        <strain evidence="1">CGMCC 1.15758</strain>
    </source>
</reference>
<accession>A0A8J2Z3R2</accession>
<protein>
    <submittedName>
        <fullName evidence="1">Uncharacterized protein</fullName>
    </submittedName>
</protein>
<dbReference type="Proteomes" id="UP000636949">
    <property type="component" value="Unassembled WGS sequence"/>
</dbReference>